<keyword evidence="2" id="KW-1185">Reference proteome</keyword>
<proteinExistence type="predicted"/>
<evidence type="ECO:0008006" key="3">
    <source>
        <dbReference type="Google" id="ProtNLM"/>
    </source>
</evidence>
<dbReference type="PATRIC" id="fig|68170.10.peg.9577"/>
<accession>A0A0F0HB18</accession>
<gene>
    <name evidence="1" type="ORF">UK23_09190</name>
</gene>
<dbReference type="SUPFAM" id="SSF140453">
    <property type="entry name" value="EsxAB dimer-like"/>
    <property type="match status" value="1"/>
</dbReference>
<dbReference type="EMBL" id="JYJG01000049">
    <property type="protein sequence ID" value="KJK50828.1"/>
    <property type="molecule type" value="Genomic_DNA"/>
</dbReference>
<evidence type="ECO:0000313" key="2">
    <source>
        <dbReference type="Proteomes" id="UP000033393"/>
    </source>
</evidence>
<name>A0A0F0HB18_LENAE</name>
<dbReference type="RefSeq" id="WP_052684498.1">
    <property type="nucleotide sequence ID" value="NZ_JYJG01000049.1"/>
</dbReference>
<comment type="caution">
    <text evidence="1">The sequence shown here is derived from an EMBL/GenBank/DDBJ whole genome shotgun (WGS) entry which is preliminary data.</text>
</comment>
<reference evidence="1 2" key="1">
    <citation type="submission" date="2015-02" db="EMBL/GenBank/DDBJ databases">
        <authorList>
            <person name="Ju K.-S."/>
            <person name="Doroghazi J.R."/>
            <person name="Metcalf W."/>
        </authorList>
    </citation>
    <scope>NUCLEOTIDE SEQUENCE [LARGE SCALE GENOMIC DNA]</scope>
    <source>
        <strain evidence="1 2">NRRL B-16140</strain>
    </source>
</reference>
<dbReference type="InterPro" id="IPR036689">
    <property type="entry name" value="ESAT-6-like_sf"/>
</dbReference>
<dbReference type="AlphaFoldDB" id="A0A0F0HB18"/>
<dbReference type="Proteomes" id="UP000033393">
    <property type="component" value="Unassembled WGS sequence"/>
</dbReference>
<evidence type="ECO:0000313" key="1">
    <source>
        <dbReference type="EMBL" id="KJK50828.1"/>
    </source>
</evidence>
<organism evidence="1 2">
    <name type="scientific">Lentzea aerocolonigenes</name>
    <name type="common">Lechevalieria aerocolonigenes</name>
    <name type="synonym">Saccharothrix aerocolonigenes</name>
    <dbReference type="NCBI Taxonomy" id="68170"/>
    <lineage>
        <taxon>Bacteria</taxon>
        <taxon>Bacillati</taxon>
        <taxon>Actinomycetota</taxon>
        <taxon>Actinomycetes</taxon>
        <taxon>Pseudonocardiales</taxon>
        <taxon>Pseudonocardiaceae</taxon>
        <taxon>Lentzea</taxon>
    </lineage>
</organism>
<sequence>MGFQATVELLQQAAGKVNGRGDAVGAANLAGPADRVADAMPGGAAAEQARAVAESWRTTLSGWAADAHEYAKDLADSATTYQGVEQTNEAGFTGRSLKGAI</sequence>
<protein>
    <recommendedName>
        <fullName evidence="3">Excreted virulence factor EspC, type VII ESX diderm</fullName>
    </recommendedName>
</protein>